<feature type="domain" description="LptD C-terminal" evidence="2">
    <location>
        <begin position="328"/>
        <end position="734"/>
    </location>
</feature>
<protein>
    <recommendedName>
        <fullName evidence="1">LPS-assembly protein LptD</fullName>
    </recommendedName>
</protein>
<evidence type="ECO:0000313" key="4">
    <source>
        <dbReference type="EMBL" id="NGN40748.1"/>
    </source>
</evidence>
<keyword evidence="1" id="KW-0998">Cell outer membrane</keyword>
<comment type="function">
    <text evidence="1">Involved in the assembly of lipopolysaccharide (LPS) at the surface of the outer membrane.</text>
</comment>
<sequence precursor="true">MGVAVISARKSVTLTRLCGATALACLFAYALPAAPAFAQDVQSLKPNIPAGSQMLMEADTLVYDNDANTVTAVGGVQIDYGGNRLVAQRVAYDRKSSRLVASGNVEVVNSDGTKMYSEEIDVTDDFADGFINALRVETVDKTYFAAESGERKSGTLTTFNNGVYTACAPCEEKPDKAPIWRIKAQKIIWNGKTKVVRFEKSKFEFFGFPIAYLPAFEIADPTVKRKSGFLIPSVSQNSERGFGLSIPYYFALSPTYDLTVTGTGYTKQGFLGQAEWNQRFNNGQYSLKIAGIHQNDPDAFIDNKRFTVDSGPGEYDGSGNVINRDPNKFRGMVGTTGKFDINPRWSFGWDVLLQSDKNFARTYSIDGYNEYIRRSEIYLTGLHDRNYFDLRAMKFDVQEDSLTSTRDDKEAWALPSLDYSYTPDEPVFGGELNFDVNARVINRSELDARLATPFVRGIEGNSGRLTAEAEWKRSFITEGGLVVTPLLAFQTDGTFVDQTTASVRAIEGMARRLPTPVEADVQSAYYRAMATAGLELRWPVLFSFSSASHVLEPMAQVFARPDAAYSDTLGIPNEDAQSFVFDATTLFERDKFSGYDRIEGGTRANVGMRYSGSFNSGWTTNALFGQSYQLAGGNPFTSPDLVNVGAYSGLETDESDFVGLVGFATPTGIAASASARLDEQSFEVRRAEFKAGYTSRPFSLSAKYAYIQAQPLYGFSTDREEVTLGSSVRFHENWRAFGSGTYDFESGVVTRNAVGFAYDDECFSYTLTMSEKRDPRKVTDPVNASEDERTFGFNISFRTLGDFGTKSSQFGN</sequence>
<accession>A0A7C9VBV6</accession>
<name>A0A7C9VBV6_9HYPH</name>
<dbReference type="PANTHER" id="PTHR30189:SF1">
    <property type="entry name" value="LPS-ASSEMBLY PROTEIN LPTD"/>
    <property type="match status" value="1"/>
</dbReference>
<comment type="caution">
    <text evidence="1">Lacks conserved residue(s) required for the propagation of feature annotation.</text>
</comment>
<dbReference type="SUPFAM" id="SSF56935">
    <property type="entry name" value="Porins"/>
    <property type="match status" value="1"/>
</dbReference>
<evidence type="ECO:0000256" key="1">
    <source>
        <dbReference type="HAMAP-Rule" id="MF_01411"/>
    </source>
</evidence>
<keyword evidence="1" id="KW-0732">Signal</keyword>
<keyword evidence="5" id="KW-1185">Reference proteome</keyword>
<dbReference type="Pfam" id="PF04453">
    <property type="entry name" value="LptD"/>
    <property type="match status" value="1"/>
</dbReference>
<gene>
    <name evidence="1" type="primary">lptD</name>
    <name evidence="4" type="ORF">G6N74_06700</name>
</gene>
<feature type="signal peptide" evidence="1">
    <location>
        <begin position="1"/>
        <end position="38"/>
    </location>
</feature>
<dbReference type="PANTHER" id="PTHR30189">
    <property type="entry name" value="LPS-ASSEMBLY PROTEIN"/>
    <property type="match status" value="1"/>
</dbReference>
<dbReference type="GO" id="GO:1990351">
    <property type="term" value="C:transporter complex"/>
    <property type="evidence" value="ECO:0007669"/>
    <property type="project" value="TreeGrafter"/>
</dbReference>
<dbReference type="RefSeq" id="WP_165115563.1">
    <property type="nucleotide sequence ID" value="NZ_JAAKZG010000002.1"/>
</dbReference>
<dbReference type="InterPro" id="IPR045659">
    <property type="entry name" value="LptD_2"/>
</dbReference>
<evidence type="ECO:0000259" key="3">
    <source>
        <dbReference type="Pfam" id="PF19838"/>
    </source>
</evidence>
<feature type="domain" description="LPS-assembly protein LptD central" evidence="3">
    <location>
        <begin position="215"/>
        <end position="276"/>
    </location>
</feature>
<comment type="similarity">
    <text evidence="1">Belongs to the LptD family.</text>
</comment>
<evidence type="ECO:0000313" key="5">
    <source>
        <dbReference type="Proteomes" id="UP000481252"/>
    </source>
</evidence>
<dbReference type="InterPro" id="IPR050218">
    <property type="entry name" value="LptD"/>
</dbReference>
<dbReference type="HAMAP" id="MF_01411">
    <property type="entry name" value="LPS_assembly_LptD"/>
    <property type="match status" value="1"/>
</dbReference>
<dbReference type="Gene3D" id="2.60.450.10">
    <property type="entry name" value="Lipopolysaccharide (LPS) transport protein A like domain"/>
    <property type="match status" value="1"/>
</dbReference>
<comment type="subunit">
    <text evidence="1">Component of the lipopolysaccharide transport and assembly complex.</text>
</comment>
<dbReference type="InterPro" id="IPR007543">
    <property type="entry name" value="LptD_C"/>
</dbReference>
<proteinExistence type="inferred from homology"/>
<dbReference type="EMBL" id="JAAKZG010000002">
    <property type="protein sequence ID" value="NGN40748.1"/>
    <property type="molecule type" value="Genomic_DNA"/>
</dbReference>
<dbReference type="GO" id="GO:0015920">
    <property type="term" value="P:lipopolysaccharide transport"/>
    <property type="evidence" value="ECO:0007669"/>
    <property type="project" value="InterPro"/>
</dbReference>
<reference evidence="4 5" key="1">
    <citation type="submission" date="2020-02" db="EMBL/GenBank/DDBJ databases">
        <title>Genome sequence of the type strain CGMCC 1.15528 of Mesorhizobium zhangyense.</title>
        <authorList>
            <person name="Gao J."/>
            <person name="Sun J."/>
        </authorList>
    </citation>
    <scope>NUCLEOTIDE SEQUENCE [LARGE SCALE GENOMIC DNA]</scope>
    <source>
        <strain evidence="4 5">CGMCC 1.15528</strain>
    </source>
</reference>
<dbReference type="Pfam" id="PF19838">
    <property type="entry name" value="LptD_2"/>
    <property type="match status" value="1"/>
</dbReference>
<dbReference type="Proteomes" id="UP000481252">
    <property type="component" value="Unassembled WGS sequence"/>
</dbReference>
<feature type="chain" id="PRO_5029078972" description="LPS-assembly protein LptD" evidence="1">
    <location>
        <begin position="39"/>
        <end position="812"/>
    </location>
</feature>
<evidence type="ECO:0000259" key="2">
    <source>
        <dbReference type="Pfam" id="PF04453"/>
    </source>
</evidence>
<dbReference type="GO" id="GO:0009279">
    <property type="term" value="C:cell outer membrane"/>
    <property type="evidence" value="ECO:0007669"/>
    <property type="project" value="UniProtKB-SubCell"/>
</dbReference>
<organism evidence="4 5">
    <name type="scientific">Mesorhizobium zhangyense</name>
    <dbReference type="NCBI Taxonomy" id="1776730"/>
    <lineage>
        <taxon>Bacteria</taxon>
        <taxon>Pseudomonadati</taxon>
        <taxon>Pseudomonadota</taxon>
        <taxon>Alphaproteobacteria</taxon>
        <taxon>Hyphomicrobiales</taxon>
        <taxon>Phyllobacteriaceae</taxon>
        <taxon>Mesorhizobium</taxon>
    </lineage>
</organism>
<keyword evidence="1" id="KW-0472">Membrane</keyword>
<comment type="caution">
    <text evidence="4">The sequence shown here is derived from an EMBL/GenBank/DDBJ whole genome shotgun (WGS) entry which is preliminary data.</text>
</comment>
<comment type="subcellular location">
    <subcellularLocation>
        <location evidence="1">Cell outer membrane</location>
    </subcellularLocation>
</comment>
<dbReference type="AlphaFoldDB" id="A0A7C9VBV6"/>
<dbReference type="GO" id="GO:0043165">
    <property type="term" value="P:Gram-negative-bacterium-type cell outer membrane assembly"/>
    <property type="evidence" value="ECO:0007669"/>
    <property type="project" value="UniProtKB-UniRule"/>
</dbReference>
<dbReference type="InterPro" id="IPR020889">
    <property type="entry name" value="LipoPS_assembly_LptD"/>
</dbReference>